<keyword evidence="2" id="KW-1185">Reference proteome</keyword>
<comment type="caution">
    <text evidence="1">The sequence shown here is derived from an EMBL/GenBank/DDBJ whole genome shotgun (WGS) entry which is preliminary data.</text>
</comment>
<name>A0ACC2EVX4_DIPCM</name>
<dbReference type="EMBL" id="CM055092">
    <property type="protein sequence ID" value="KAJ7570616.1"/>
    <property type="molecule type" value="Genomic_DNA"/>
</dbReference>
<proteinExistence type="predicted"/>
<evidence type="ECO:0000313" key="2">
    <source>
        <dbReference type="Proteomes" id="UP001162992"/>
    </source>
</evidence>
<gene>
    <name evidence="1" type="ORF">O6H91_01G128300</name>
</gene>
<accession>A0ACC2EVX4</accession>
<dbReference type="Proteomes" id="UP001162992">
    <property type="component" value="Chromosome 1"/>
</dbReference>
<organism evidence="1 2">
    <name type="scientific">Diphasiastrum complanatum</name>
    <name type="common">Issler's clubmoss</name>
    <name type="synonym">Lycopodium complanatum</name>
    <dbReference type="NCBI Taxonomy" id="34168"/>
    <lineage>
        <taxon>Eukaryota</taxon>
        <taxon>Viridiplantae</taxon>
        <taxon>Streptophyta</taxon>
        <taxon>Embryophyta</taxon>
        <taxon>Tracheophyta</taxon>
        <taxon>Lycopodiopsida</taxon>
        <taxon>Lycopodiales</taxon>
        <taxon>Lycopodiaceae</taxon>
        <taxon>Lycopodioideae</taxon>
        <taxon>Diphasiastrum</taxon>
    </lineage>
</organism>
<reference evidence="2" key="1">
    <citation type="journal article" date="2024" name="Proc. Natl. Acad. Sci. U.S.A.">
        <title>Extraordinary preservation of gene collinearity over three hundred million years revealed in homosporous lycophytes.</title>
        <authorList>
            <person name="Li C."/>
            <person name="Wickell D."/>
            <person name="Kuo L.Y."/>
            <person name="Chen X."/>
            <person name="Nie B."/>
            <person name="Liao X."/>
            <person name="Peng D."/>
            <person name="Ji J."/>
            <person name="Jenkins J."/>
            <person name="Williams M."/>
            <person name="Shu S."/>
            <person name="Plott C."/>
            <person name="Barry K."/>
            <person name="Rajasekar S."/>
            <person name="Grimwood J."/>
            <person name="Han X."/>
            <person name="Sun S."/>
            <person name="Hou Z."/>
            <person name="He W."/>
            <person name="Dai G."/>
            <person name="Sun C."/>
            <person name="Schmutz J."/>
            <person name="Leebens-Mack J.H."/>
            <person name="Li F.W."/>
            <person name="Wang L."/>
        </authorList>
    </citation>
    <scope>NUCLEOTIDE SEQUENCE [LARGE SCALE GENOMIC DNA]</scope>
    <source>
        <strain evidence="2">cv. PW_Plant_1</strain>
    </source>
</reference>
<sequence>MRAKRKMTAADSSARKRSREAASTIPEADGTAAVAAQVIVDDDVDLGLSSDIKGIVSALEHLRQKAKSDELRRNEEIINSVARELKCLVDESKAKAEKERQNFIKTATKACKECEVSLKEEAAKFQALYEKFCKDKNLHIQTYEEIYARFEDSKEKLILRYDQQKKKDKASLMDLQFNCAEKLAVAEEMVKKKKQEANSLNILRKTIGSFLKNSSDDDLE</sequence>
<evidence type="ECO:0000313" key="1">
    <source>
        <dbReference type="EMBL" id="KAJ7570616.1"/>
    </source>
</evidence>
<protein>
    <submittedName>
        <fullName evidence="1">Uncharacterized protein</fullName>
    </submittedName>
</protein>